<dbReference type="FunFam" id="2.20.110.10:FF:000013">
    <property type="entry name" value="Putative Junctophilin-1"/>
    <property type="match status" value="1"/>
</dbReference>
<feature type="region of interest" description="Disordered" evidence="11">
    <location>
        <begin position="1"/>
        <end position="25"/>
    </location>
</feature>
<evidence type="ECO:0000256" key="6">
    <source>
        <dbReference type="ARBA" id="ARBA00022692"/>
    </source>
</evidence>
<evidence type="ECO:0000256" key="7">
    <source>
        <dbReference type="ARBA" id="ARBA00022737"/>
    </source>
</evidence>
<keyword evidence="7" id="KW-0677">Repeat</keyword>
<evidence type="ECO:0000256" key="2">
    <source>
        <dbReference type="ARBA" id="ARBA00004184"/>
    </source>
</evidence>
<feature type="compositionally biased region" description="Polar residues" evidence="11">
    <location>
        <begin position="579"/>
        <end position="594"/>
    </location>
</feature>
<evidence type="ECO:0000256" key="9">
    <source>
        <dbReference type="ARBA" id="ARBA00022989"/>
    </source>
</evidence>
<evidence type="ECO:0000256" key="10">
    <source>
        <dbReference type="ARBA" id="ARBA00023136"/>
    </source>
</evidence>
<dbReference type="Pfam" id="PF02493">
    <property type="entry name" value="MORN"/>
    <property type="match status" value="8"/>
</dbReference>
<organism evidence="13">
    <name type="scientific">Cacopsylla melanoneura</name>
    <dbReference type="NCBI Taxonomy" id="428564"/>
    <lineage>
        <taxon>Eukaryota</taxon>
        <taxon>Metazoa</taxon>
        <taxon>Ecdysozoa</taxon>
        <taxon>Arthropoda</taxon>
        <taxon>Hexapoda</taxon>
        <taxon>Insecta</taxon>
        <taxon>Pterygota</taxon>
        <taxon>Neoptera</taxon>
        <taxon>Paraneoptera</taxon>
        <taxon>Hemiptera</taxon>
        <taxon>Sternorrhyncha</taxon>
        <taxon>Psylloidea</taxon>
        <taxon>Psyllidae</taxon>
        <taxon>Psyllinae</taxon>
        <taxon>Cacopsylla</taxon>
    </lineage>
</organism>
<feature type="compositionally biased region" description="Polar residues" evidence="11">
    <location>
        <begin position="715"/>
        <end position="729"/>
    </location>
</feature>
<feature type="compositionally biased region" description="Low complexity" evidence="11">
    <location>
        <begin position="15"/>
        <end position="25"/>
    </location>
</feature>
<feature type="compositionally biased region" description="Low complexity" evidence="11">
    <location>
        <begin position="281"/>
        <end position="302"/>
    </location>
</feature>
<proteinExistence type="inferred from homology"/>
<keyword evidence="5" id="KW-1003">Cell membrane</keyword>
<feature type="compositionally biased region" description="Low complexity" evidence="11">
    <location>
        <begin position="921"/>
        <end position="933"/>
    </location>
</feature>
<feature type="compositionally biased region" description="Low complexity" evidence="11">
    <location>
        <begin position="733"/>
        <end position="770"/>
    </location>
</feature>
<dbReference type="Gene3D" id="2.20.110.10">
    <property type="entry name" value="Histone H3 K4-specific methyltransferase SET7/9 N-terminal domain"/>
    <property type="match status" value="4"/>
</dbReference>
<comment type="similarity">
    <text evidence="4">Belongs to the junctophilin family.</text>
</comment>
<feature type="compositionally biased region" description="Polar residues" evidence="11">
    <location>
        <begin position="817"/>
        <end position="831"/>
    </location>
</feature>
<sequence length="1075" mass="118639">MNAAASVITSPGGDPSPASTGATGTAFSTKTHVNGGRFDFDDGGTYCGGWEDGKAHGHGVCTGPKGQGAYSGSWNYGFEVSGVYIWPSGSAYEGQWQNGKRHGLGVESRGRWIYRGEWTQGFKGRYGVRQSSTSNAKYEGTWANGLQDGYGSETYADGGTFQGQWMRGMRHGYGVRASAPFGLASHYKPTKNLRASMTSLRSNEKGESGMVSGAEAANERDRRVDDSRGGFVLRARSDDVPQRRRSLVEKSSNIKKSILSGLKIKKQRSTGDLEKRGHSGGSMRSTASSTSWVSTESSHSGSQGNVAGSVNDESNASFVVEDEHMDANVTETYMGEWKNDKRAGFGISERSDGLKYEGEWFGNKKYGYGITTFKDGTKEEGKYKNNVLITSQKKKHLFLMRSAKFRERIDAAVNAAQRAYKIALQKADIAISRMATARGKAELADLGSDHAREDYEIAKITAKQFAPDFSQPGLSVFSMERPKAMDKLKPRDYARQPTQGLAPGPSLDQLSTTTSALTHTKLPSTELPSPSNPTEQLPMPSQIGNRLPMPGQPRPAQQPIQPQSKYSTQQPYSMGHGGQSSRSQTPTHMYQQTPPVAPKNPNYGTSSVQKPNPYPQSQHQTHSPNQNQSFDQNQYYQPNQIPSQNYSQNQNPNLNYNQNQNPSQNYSQNQNPNLNQNQIPNQSYSQNSNYPQQQNYPSQNNPQSLQSQNYPSQNHPQTQNYPDAQSSLPNHIPYNQNPSFPPQNQSQQSQYPPSQYSDQHSQYSSSPHHQAFSQPPSYNPQLFPNQQNQPQSAFTRQSTFQKQSSFDAVYDQQLQSGSNVMPHSSRQSIRRGSNIKPPPNQEGGSSFNQAMSDHFDHYKRPPSRDSSVDRYTRAASRLSGGLSRQPSVDRNNPPPEATSPLRGNTPIPTGNGSAIGAGANPSLTKVPSSSSQSPPAPFEDLILRKRTIGQDIVPSPIGQPKRTESLYLSPPVRKTVQPKAPPVAAPLLQRKKSLPDVQVLPKAMTPMSREEASVLSSARRHEIRRAADENERLRANPLLYIVSPHVKEWFSRQQLVMLVLFVNLSLAIMFFKLLT</sequence>
<feature type="compositionally biased region" description="Low complexity" evidence="11">
    <location>
        <begin position="637"/>
        <end position="714"/>
    </location>
</feature>
<feature type="compositionally biased region" description="Polar residues" evidence="11">
    <location>
        <begin position="521"/>
        <end position="535"/>
    </location>
</feature>
<dbReference type="PANTHER" id="PTHR23085:SF16">
    <property type="entry name" value="GH28348P"/>
    <property type="match status" value="1"/>
</dbReference>
<feature type="compositionally biased region" description="Low complexity" evidence="11">
    <location>
        <begin position="554"/>
        <end position="563"/>
    </location>
</feature>
<keyword evidence="10 12" id="KW-0472">Membrane</keyword>
<evidence type="ECO:0000256" key="8">
    <source>
        <dbReference type="ARBA" id="ARBA00022824"/>
    </source>
</evidence>
<dbReference type="InterPro" id="IPR017191">
    <property type="entry name" value="Junctophilin"/>
</dbReference>
<feature type="compositionally biased region" description="Basic and acidic residues" evidence="11">
    <location>
        <begin position="853"/>
        <end position="872"/>
    </location>
</feature>
<evidence type="ECO:0000313" key="13">
    <source>
        <dbReference type="EMBL" id="CAG6607317.1"/>
    </source>
</evidence>
<dbReference type="GO" id="GO:0030314">
    <property type="term" value="C:junctional membrane complex"/>
    <property type="evidence" value="ECO:0007669"/>
    <property type="project" value="InterPro"/>
</dbReference>
<dbReference type="FunFam" id="2.20.110.10:FF:000001">
    <property type="entry name" value="Junctophilin"/>
    <property type="match status" value="1"/>
</dbReference>
<evidence type="ECO:0000256" key="3">
    <source>
        <dbReference type="ARBA" id="ARBA00004236"/>
    </source>
</evidence>
<dbReference type="EMBL" id="HBUF01007456">
    <property type="protein sequence ID" value="CAG6607317.1"/>
    <property type="molecule type" value="Transcribed_RNA"/>
</dbReference>
<dbReference type="GO" id="GO:0005886">
    <property type="term" value="C:plasma membrane"/>
    <property type="evidence" value="ECO:0007669"/>
    <property type="project" value="UniProtKB-SubCell"/>
</dbReference>
<accession>A0A8D8LL32</accession>
<feature type="transmembrane region" description="Helical" evidence="12">
    <location>
        <begin position="1055"/>
        <end position="1074"/>
    </location>
</feature>
<dbReference type="PANTHER" id="PTHR23085">
    <property type="entry name" value="GH28348P"/>
    <property type="match status" value="1"/>
</dbReference>
<dbReference type="InterPro" id="IPR003409">
    <property type="entry name" value="MORN"/>
</dbReference>
<keyword evidence="9 12" id="KW-1133">Transmembrane helix</keyword>
<comment type="subcellular location">
    <subcellularLocation>
        <location evidence="3">Cell membrane</location>
    </subcellularLocation>
    <subcellularLocation>
        <location evidence="2">Endomembrane system</location>
        <topology evidence="2">Peripheral membrane protein</topology>
    </subcellularLocation>
    <subcellularLocation>
        <location evidence="1">Endoplasmic reticulum membrane</location>
        <topology evidence="1">Single-pass type IV membrane protein</topology>
    </subcellularLocation>
</comment>
<evidence type="ECO:0000256" key="5">
    <source>
        <dbReference type="ARBA" id="ARBA00022475"/>
    </source>
</evidence>
<name>A0A8D8LL32_9HEMI</name>
<feature type="compositionally biased region" description="Basic and acidic residues" evidence="11">
    <location>
        <begin position="235"/>
        <end position="248"/>
    </location>
</feature>
<feature type="compositionally biased region" description="Polar residues" evidence="11">
    <location>
        <begin position="602"/>
        <end position="636"/>
    </location>
</feature>
<feature type="compositionally biased region" description="Low complexity" evidence="11">
    <location>
        <begin position="250"/>
        <end position="262"/>
    </location>
</feature>
<dbReference type="SMART" id="SM00698">
    <property type="entry name" value="MORN"/>
    <property type="match status" value="6"/>
</dbReference>
<feature type="region of interest" description="Disordered" evidence="11">
    <location>
        <begin position="201"/>
        <end position="311"/>
    </location>
</feature>
<dbReference type="GO" id="GO:0005789">
    <property type="term" value="C:endoplasmic reticulum membrane"/>
    <property type="evidence" value="ECO:0007669"/>
    <property type="project" value="UniProtKB-SubCell"/>
</dbReference>
<dbReference type="SUPFAM" id="SSF82185">
    <property type="entry name" value="Histone H3 K4-specific methyltransferase SET7/9 N-terminal domain"/>
    <property type="match status" value="2"/>
</dbReference>
<feature type="compositionally biased region" description="Polar residues" evidence="11">
    <location>
        <begin position="842"/>
        <end position="851"/>
    </location>
</feature>
<keyword evidence="6 12" id="KW-0812">Transmembrane</keyword>
<reference evidence="13" key="1">
    <citation type="submission" date="2021-05" db="EMBL/GenBank/DDBJ databases">
        <authorList>
            <person name="Alioto T."/>
            <person name="Alioto T."/>
            <person name="Gomez Garrido J."/>
        </authorList>
    </citation>
    <scope>NUCLEOTIDE SEQUENCE</scope>
</reference>
<feature type="region of interest" description="Disordered" evidence="11">
    <location>
        <begin position="817"/>
        <end position="937"/>
    </location>
</feature>
<evidence type="ECO:0000256" key="4">
    <source>
        <dbReference type="ARBA" id="ARBA00008599"/>
    </source>
</evidence>
<keyword evidence="8" id="KW-0256">Endoplasmic reticulum</keyword>
<feature type="compositionally biased region" description="Low complexity" evidence="11">
    <location>
        <begin position="779"/>
        <end position="791"/>
    </location>
</feature>
<feature type="compositionally biased region" description="Basic and acidic residues" evidence="11">
    <location>
        <begin position="217"/>
        <end position="228"/>
    </location>
</feature>
<evidence type="ECO:0000256" key="11">
    <source>
        <dbReference type="SAM" id="MobiDB-lite"/>
    </source>
</evidence>
<evidence type="ECO:0000256" key="12">
    <source>
        <dbReference type="SAM" id="Phobius"/>
    </source>
</evidence>
<dbReference type="EMBL" id="HBUF01610773">
    <property type="protein sequence ID" value="CAG6778653.1"/>
    <property type="molecule type" value="Transcribed_RNA"/>
</dbReference>
<feature type="region of interest" description="Disordered" evidence="11">
    <location>
        <begin position="521"/>
        <end position="800"/>
    </location>
</feature>
<dbReference type="AlphaFoldDB" id="A0A8D8LL32"/>
<protein>
    <submittedName>
        <fullName evidence="13">Junctophilin-3</fullName>
    </submittedName>
</protein>
<evidence type="ECO:0000256" key="1">
    <source>
        <dbReference type="ARBA" id="ARBA00004163"/>
    </source>
</evidence>